<feature type="non-terminal residue" evidence="2">
    <location>
        <position position="1"/>
    </location>
</feature>
<reference evidence="2" key="1">
    <citation type="journal article" date="2014" name="Front. Microbiol.">
        <title>High frequency of phylogenetically diverse reductive dehalogenase-homologous genes in deep subseafloor sedimentary metagenomes.</title>
        <authorList>
            <person name="Kawai M."/>
            <person name="Futagami T."/>
            <person name="Toyoda A."/>
            <person name="Takaki Y."/>
            <person name="Nishi S."/>
            <person name="Hori S."/>
            <person name="Arai W."/>
            <person name="Tsubouchi T."/>
            <person name="Morono Y."/>
            <person name="Uchiyama I."/>
            <person name="Ito T."/>
            <person name="Fujiyama A."/>
            <person name="Inagaki F."/>
            <person name="Takami H."/>
        </authorList>
    </citation>
    <scope>NUCLEOTIDE SEQUENCE</scope>
    <source>
        <strain evidence="2">Expedition CK06-06</strain>
    </source>
</reference>
<dbReference type="InterPro" id="IPR036653">
    <property type="entry name" value="CinA-like_C"/>
</dbReference>
<organism evidence="2">
    <name type="scientific">marine sediment metagenome</name>
    <dbReference type="NCBI Taxonomy" id="412755"/>
    <lineage>
        <taxon>unclassified sequences</taxon>
        <taxon>metagenomes</taxon>
        <taxon>ecological metagenomes</taxon>
    </lineage>
</organism>
<dbReference type="EMBL" id="BARS01038297">
    <property type="protein sequence ID" value="GAG21018.1"/>
    <property type="molecule type" value="Genomic_DNA"/>
</dbReference>
<dbReference type="SUPFAM" id="SSF142433">
    <property type="entry name" value="CinA-like"/>
    <property type="match status" value="1"/>
</dbReference>
<proteinExistence type="predicted"/>
<feature type="domain" description="CinA C-terminal" evidence="1">
    <location>
        <begin position="1"/>
        <end position="120"/>
    </location>
</feature>
<sequence length="130" mass="14238">TNVPGSSNYFMLSAVVYSNEAKKILLDVSRELLEKHGAVSPQVAQAMAEGVRRKSQSSYGLSITGIAGPTGGSSDKPVGLVYIALAWDEESEVSKNLFLGNREIIKFQSSQKALDMIRRHLLKSKKRKEV</sequence>
<evidence type="ECO:0000259" key="1">
    <source>
        <dbReference type="Pfam" id="PF02464"/>
    </source>
</evidence>
<dbReference type="Pfam" id="PF02464">
    <property type="entry name" value="CinA"/>
    <property type="match status" value="1"/>
</dbReference>
<name>X0W8W4_9ZZZZ</name>
<dbReference type="NCBIfam" id="TIGR00199">
    <property type="entry name" value="PncC_domain"/>
    <property type="match status" value="1"/>
</dbReference>
<dbReference type="Gene3D" id="3.90.950.20">
    <property type="entry name" value="CinA-like"/>
    <property type="match status" value="1"/>
</dbReference>
<accession>X0W8W4</accession>
<dbReference type="AlphaFoldDB" id="X0W8W4"/>
<evidence type="ECO:0000313" key="2">
    <source>
        <dbReference type="EMBL" id="GAG21018.1"/>
    </source>
</evidence>
<comment type="caution">
    <text evidence="2">The sequence shown here is derived from an EMBL/GenBank/DDBJ whole genome shotgun (WGS) entry which is preliminary data.</text>
</comment>
<gene>
    <name evidence="2" type="ORF">S01H1_58620</name>
</gene>
<protein>
    <recommendedName>
        <fullName evidence="1">CinA C-terminal domain-containing protein</fullName>
    </recommendedName>
</protein>
<dbReference type="InterPro" id="IPR008136">
    <property type="entry name" value="CinA_C"/>
</dbReference>